<organism evidence="1 2">
    <name type="scientific">Mycena albidolilacea</name>
    <dbReference type="NCBI Taxonomy" id="1033008"/>
    <lineage>
        <taxon>Eukaryota</taxon>
        <taxon>Fungi</taxon>
        <taxon>Dikarya</taxon>
        <taxon>Basidiomycota</taxon>
        <taxon>Agaricomycotina</taxon>
        <taxon>Agaricomycetes</taxon>
        <taxon>Agaricomycetidae</taxon>
        <taxon>Agaricales</taxon>
        <taxon>Marasmiineae</taxon>
        <taxon>Mycenaceae</taxon>
        <taxon>Mycena</taxon>
    </lineage>
</organism>
<keyword evidence="2" id="KW-1185">Reference proteome</keyword>
<proteinExistence type="predicted"/>
<evidence type="ECO:0000313" key="1">
    <source>
        <dbReference type="EMBL" id="KAJ7356845.1"/>
    </source>
</evidence>
<comment type="caution">
    <text evidence="1">The sequence shown here is derived from an EMBL/GenBank/DDBJ whole genome shotgun (WGS) entry which is preliminary data.</text>
</comment>
<dbReference type="EMBL" id="JARIHO010000008">
    <property type="protein sequence ID" value="KAJ7356845.1"/>
    <property type="molecule type" value="Genomic_DNA"/>
</dbReference>
<reference evidence="1" key="1">
    <citation type="submission" date="2023-03" db="EMBL/GenBank/DDBJ databases">
        <title>Massive genome expansion in bonnet fungi (Mycena s.s.) driven by repeated elements and novel gene families across ecological guilds.</title>
        <authorList>
            <consortium name="Lawrence Berkeley National Laboratory"/>
            <person name="Harder C.B."/>
            <person name="Miyauchi S."/>
            <person name="Viragh M."/>
            <person name="Kuo A."/>
            <person name="Thoen E."/>
            <person name="Andreopoulos B."/>
            <person name="Lu D."/>
            <person name="Skrede I."/>
            <person name="Drula E."/>
            <person name="Henrissat B."/>
            <person name="Morin E."/>
            <person name="Kohler A."/>
            <person name="Barry K."/>
            <person name="LaButti K."/>
            <person name="Morin E."/>
            <person name="Salamov A."/>
            <person name="Lipzen A."/>
            <person name="Mereny Z."/>
            <person name="Hegedus B."/>
            <person name="Baldrian P."/>
            <person name="Stursova M."/>
            <person name="Weitz H."/>
            <person name="Taylor A."/>
            <person name="Grigoriev I.V."/>
            <person name="Nagy L.G."/>
            <person name="Martin F."/>
            <person name="Kauserud H."/>
        </authorList>
    </citation>
    <scope>NUCLEOTIDE SEQUENCE</scope>
    <source>
        <strain evidence="1">CBHHK002</strain>
    </source>
</reference>
<name>A0AAD7AEX4_9AGAR</name>
<evidence type="ECO:0000313" key="2">
    <source>
        <dbReference type="Proteomes" id="UP001218218"/>
    </source>
</evidence>
<dbReference type="Gene3D" id="3.80.10.10">
    <property type="entry name" value="Ribonuclease Inhibitor"/>
    <property type="match status" value="1"/>
</dbReference>
<dbReference type="InterPro" id="IPR032675">
    <property type="entry name" value="LRR_dom_sf"/>
</dbReference>
<protein>
    <recommendedName>
        <fullName evidence="3">F-box domain-containing protein</fullName>
    </recommendedName>
</protein>
<sequence>MSAPTTTISSLPYELLVAIAAAGQEDRVAESNWEIHTTTFKSEWTLSQLSQRFRDAIVGAPALWTLIETDFSEGSVEILNLYLERSRASKLSIILRQHLSSRAVGKRLLLQGTNHIIPHVHRIQRLRILLEKRWAWDMLALFRDEAAPHLQHLEIVCATLDETPLVMFSSGVPRLDFLKIDGFVLQSPAAAFALTHLELRKDRCIDPAYPTLNQYAALTAQCPLLEHLQLDVNWVPEEAPRFLIPTLKYLRISIPGEDADYLLTVVGIFDAPALTELVFDGTHGDQIAFLLGRKTLPHSIFPALTSLTFFLRDSCMCESAPNRNHPSHTISSPLAIFPALSRLTLINQCFTKHLIQDMLGPASHPWPLLKTITLGAANDSFEGVGAAIEDIVDSKRQRGEPVPEVQLFQLPEVFEEWNENGPWYAERSW</sequence>
<accession>A0AAD7AEX4</accession>
<dbReference type="Proteomes" id="UP001218218">
    <property type="component" value="Unassembled WGS sequence"/>
</dbReference>
<dbReference type="AlphaFoldDB" id="A0AAD7AEX4"/>
<gene>
    <name evidence="1" type="ORF">DFH08DRAFT_1075934</name>
</gene>
<dbReference type="SUPFAM" id="SSF52047">
    <property type="entry name" value="RNI-like"/>
    <property type="match status" value="1"/>
</dbReference>
<evidence type="ECO:0008006" key="3">
    <source>
        <dbReference type="Google" id="ProtNLM"/>
    </source>
</evidence>